<dbReference type="CDD" id="cd00198">
    <property type="entry name" value="vWFA"/>
    <property type="match status" value="1"/>
</dbReference>
<feature type="chain" id="PRO_5032287913" evidence="2">
    <location>
        <begin position="25"/>
        <end position="384"/>
    </location>
</feature>
<keyword evidence="2" id="KW-0732">Signal</keyword>
<organism evidence="3 4">
    <name type="scientific">Paludibaculum fermentans</name>
    <dbReference type="NCBI Taxonomy" id="1473598"/>
    <lineage>
        <taxon>Bacteria</taxon>
        <taxon>Pseudomonadati</taxon>
        <taxon>Acidobacteriota</taxon>
        <taxon>Terriglobia</taxon>
        <taxon>Bryobacterales</taxon>
        <taxon>Bryobacteraceae</taxon>
        <taxon>Paludibaculum</taxon>
    </lineage>
</organism>
<keyword evidence="4" id="KW-1185">Reference proteome</keyword>
<proteinExistence type="predicted"/>
<gene>
    <name evidence="3" type="ORF">IRI77_03705</name>
</gene>
<evidence type="ECO:0000256" key="1">
    <source>
        <dbReference type="SAM" id="MobiDB-lite"/>
    </source>
</evidence>
<dbReference type="Gene3D" id="3.40.50.410">
    <property type="entry name" value="von Willebrand factor, type A domain"/>
    <property type="match status" value="1"/>
</dbReference>
<dbReference type="EMBL" id="CP063849">
    <property type="protein sequence ID" value="QOY89075.1"/>
    <property type="molecule type" value="Genomic_DNA"/>
</dbReference>
<feature type="region of interest" description="Disordered" evidence="1">
    <location>
        <begin position="24"/>
        <end position="78"/>
    </location>
</feature>
<feature type="signal peptide" evidence="2">
    <location>
        <begin position="1"/>
        <end position="24"/>
    </location>
</feature>
<dbReference type="RefSeq" id="WP_194450737.1">
    <property type="nucleotide sequence ID" value="NZ_CP063849.1"/>
</dbReference>
<name>A0A7S7NSM0_PALFE</name>
<evidence type="ECO:0000313" key="4">
    <source>
        <dbReference type="Proteomes" id="UP000593892"/>
    </source>
</evidence>
<dbReference type="InterPro" id="IPR017802">
    <property type="entry name" value="VWFA-rel_acidobac-type"/>
</dbReference>
<feature type="compositionally biased region" description="Basic and acidic residues" evidence="1">
    <location>
        <begin position="42"/>
        <end position="73"/>
    </location>
</feature>
<dbReference type="Proteomes" id="UP000593892">
    <property type="component" value="Chromosome"/>
</dbReference>
<evidence type="ECO:0000313" key="3">
    <source>
        <dbReference type="EMBL" id="QOY89075.1"/>
    </source>
</evidence>
<dbReference type="KEGG" id="pfer:IRI77_03705"/>
<dbReference type="InterPro" id="IPR036465">
    <property type="entry name" value="vWFA_dom_sf"/>
</dbReference>
<dbReference type="AlphaFoldDB" id="A0A7S7NSM0"/>
<dbReference type="NCBIfam" id="TIGR03436">
    <property type="entry name" value="acidobact_VWFA"/>
    <property type="match status" value="1"/>
</dbReference>
<dbReference type="SUPFAM" id="SSF53300">
    <property type="entry name" value="vWA-like"/>
    <property type="match status" value="1"/>
</dbReference>
<evidence type="ECO:0000256" key="2">
    <source>
        <dbReference type="SAM" id="SignalP"/>
    </source>
</evidence>
<sequence>MKLRRFLGPTLVAAAVAMCGLLPAQTGPKKESGDTVSRPRKKASDDTAAEKPPETQSEKIPSKLQKKPGEKAEAGQPTFRSDTLTVSVDVAVLDNRGRFIPGIPAGNFRVLEDGVPQKVSGFTTGESPITLAMVIEFSNLYQQYWSYGWQETLTACYGFLQTLKPEDTVAVVAFDMRSEILSDFSTNRQDTYEAMARLRIPAFSESNLYDALTSVADRMSDIEGRKAILYIGSGMDTFSKITFDVTRRRLQTASVPIYALGTLQAMREYLDSHGYMGPIQRLDFLQADNQLRTFSKETGGQSWFPRFFGEYGGIFRQISEALRNTYSLSYQPTNTARDGKYRKIKVDLVDPRTDAPLKVTDEKGKPMKYTVVAKTGYQAPREVE</sequence>
<protein>
    <submittedName>
        <fullName evidence="3">VWA domain-containing protein</fullName>
    </submittedName>
</protein>
<accession>A0A7S7NSM0</accession>
<reference evidence="3 4" key="1">
    <citation type="submission" date="2020-10" db="EMBL/GenBank/DDBJ databases">
        <title>Complete genome sequence of Paludibaculum fermentans P105T, a facultatively anaerobic acidobacterium capable of dissimilatory Fe(III) reduction.</title>
        <authorList>
            <person name="Dedysh S.N."/>
            <person name="Beletsky A.V."/>
            <person name="Kulichevskaya I.S."/>
            <person name="Mardanov A.V."/>
            <person name="Ravin N.V."/>
        </authorList>
    </citation>
    <scope>NUCLEOTIDE SEQUENCE [LARGE SCALE GENOMIC DNA]</scope>
    <source>
        <strain evidence="3 4">P105</strain>
    </source>
</reference>